<dbReference type="EMBL" id="NIRI02000010">
    <property type="protein sequence ID" value="KAG5454312.1"/>
    <property type="molecule type" value="Genomic_DNA"/>
</dbReference>
<dbReference type="InParanoid" id="A0A3R7JNY7"/>
<proteinExistence type="predicted"/>
<accession>A0A3R7JNY7</accession>
<evidence type="ECO:0000313" key="2">
    <source>
        <dbReference type="Proteomes" id="UP000286415"/>
    </source>
</evidence>
<keyword evidence="2" id="KW-1185">Reference proteome</keyword>
<reference evidence="1 2" key="2">
    <citation type="journal article" date="2021" name="Genomics">
        <title>High-quality reference genome for Clonorchis sinensis.</title>
        <authorList>
            <person name="Young N.D."/>
            <person name="Stroehlein A.J."/>
            <person name="Kinkar L."/>
            <person name="Wang T."/>
            <person name="Sohn W.M."/>
            <person name="Chang B.C.H."/>
            <person name="Kaur P."/>
            <person name="Weisz D."/>
            <person name="Dudchenko O."/>
            <person name="Aiden E.L."/>
            <person name="Korhonen P.K."/>
            <person name="Gasser R.B."/>
        </authorList>
    </citation>
    <scope>NUCLEOTIDE SEQUENCE [LARGE SCALE GENOMIC DNA]</scope>
    <source>
        <strain evidence="1">Cs-k2</strain>
    </source>
</reference>
<organism evidence="1 2">
    <name type="scientific">Clonorchis sinensis</name>
    <name type="common">Chinese liver fluke</name>
    <dbReference type="NCBI Taxonomy" id="79923"/>
    <lineage>
        <taxon>Eukaryota</taxon>
        <taxon>Metazoa</taxon>
        <taxon>Spiralia</taxon>
        <taxon>Lophotrochozoa</taxon>
        <taxon>Platyhelminthes</taxon>
        <taxon>Trematoda</taxon>
        <taxon>Digenea</taxon>
        <taxon>Opisthorchiida</taxon>
        <taxon>Opisthorchiata</taxon>
        <taxon>Opisthorchiidae</taxon>
        <taxon>Clonorchis</taxon>
    </lineage>
</organism>
<name>A0A3R7JNY7_CLOSI</name>
<evidence type="ECO:0000313" key="1">
    <source>
        <dbReference type="EMBL" id="KAG5454312.1"/>
    </source>
</evidence>
<dbReference type="AlphaFoldDB" id="A0A3R7JNY7"/>
<comment type="caution">
    <text evidence="1">The sequence shown here is derived from an EMBL/GenBank/DDBJ whole genome shotgun (WGS) entry which is preliminary data.</text>
</comment>
<dbReference type="Proteomes" id="UP000286415">
    <property type="component" value="Unassembled WGS sequence"/>
</dbReference>
<reference evidence="1 2" key="1">
    <citation type="journal article" date="2018" name="Biotechnol. Adv.">
        <title>Improved genomic resources and new bioinformatic workflow for the carcinogenic parasite Clonorchis sinensis: Biotechnological implications.</title>
        <authorList>
            <person name="Wang D."/>
            <person name="Korhonen P.K."/>
            <person name="Gasser R.B."/>
            <person name="Young N.D."/>
        </authorList>
    </citation>
    <scope>NUCLEOTIDE SEQUENCE [LARGE SCALE GENOMIC DNA]</scope>
    <source>
        <strain evidence="1">Cs-k2</strain>
    </source>
</reference>
<gene>
    <name evidence="1" type="ORF">CSKR_112651</name>
</gene>
<dbReference type="OrthoDB" id="10487495at2759"/>
<protein>
    <submittedName>
        <fullName evidence="1">Uncharacterized protein</fullName>
    </submittedName>
</protein>
<sequence length="62" mass="6980">MSPKWKGETGRGLSKNFQQPYELEQPGNIPALVLPSGSMAARHRKGATAEQYYLMENKLYLP</sequence>